<evidence type="ECO:0000256" key="1">
    <source>
        <dbReference type="SAM" id="SignalP"/>
    </source>
</evidence>
<dbReference type="Proteomes" id="UP001152798">
    <property type="component" value="Chromosome 3"/>
</dbReference>
<feature type="chain" id="PRO_5040354440" evidence="1">
    <location>
        <begin position="17"/>
        <end position="212"/>
    </location>
</feature>
<name>A0A9P0MI34_NEZVI</name>
<dbReference type="AlphaFoldDB" id="A0A9P0MI34"/>
<reference evidence="2" key="1">
    <citation type="submission" date="2022-01" db="EMBL/GenBank/DDBJ databases">
        <authorList>
            <person name="King R."/>
        </authorList>
    </citation>
    <scope>NUCLEOTIDE SEQUENCE</scope>
</reference>
<keyword evidence="1" id="KW-0732">Signal</keyword>
<dbReference type="EMBL" id="OV725079">
    <property type="protein sequence ID" value="CAH1396219.1"/>
    <property type="molecule type" value="Genomic_DNA"/>
</dbReference>
<accession>A0A9P0MI34</accession>
<feature type="signal peptide" evidence="1">
    <location>
        <begin position="1"/>
        <end position="16"/>
    </location>
</feature>
<sequence length="212" mass="23851">MIVAPVLFLFLVQCGALDPNEAMDEALAIVAKNTAKKTAVEDIIIQRKNVGWVFFPVDLKLTGNTLEDATSITRVSDVVLVKLRHQGRLEVQLSLKSMRVNYGNFDLKIPLMHLSGSADLELQENSFGLTVYFQEDCDKSKVYLWPPHGQAYATIRSKWWFSKPAQWIFDFINHHVSGDVMNSDLLLEPLNNALAAPLTSAIKKIFCPVVYK</sequence>
<evidence type="ECO:0000313" key="3">
    <source>
        <dbReference type="Proteomes" id="UP001152798"/>
    </source>
</evidence>
<organism evidence="2 3">
    <name type="scientific">Nezara viridula</name>
    <name type="common">Southern green stink bug</name>
    <name type="synonym">Cimex viridulus</name>
    <dbReference type="NCBI Taxonomy" id="85310"/>
    <lineage>
        <taxon>Eukaryota</taxon>
        <taxon>Metazoa</taxon>
        <taxon>Ecdysozoa</taxon>
        <taxon>Arthropoda</taxon>
        <taxon>Hexapoda</taxon>
        <taxon>Insecta</taxon>
        <taxon>Pterygota</taxon>
        <taxon>Neoptera</taxon>
        <taxon>Paraneoptera</taxon>
        <taxon>Hemiptera</taxon>
        <taxon>Heteroptera</taxon>
        <taxon>Panheteroptera</taxon>
        <taxon>Pentatomomorpha</taxon>
        <taxon>Pentatomoidea</taxon>
        <taxon>Pentatomidae</taxon>
        <taxon>Pentatominae</taxon>
        <taxon>Nezara</taxon>
    </lineage>
</organism>
<evidence type="ECO:0000313" key="2">
    <source>
        <dbReference type="EMBL" id="CAH1396219.1"/>
    </source>
</evidence>
<keyword evidence="3" id="KW-1185">Reference proteome</keyword>
<proteinExistence type="predicted"/>
<dbReference type="OrthoDB" id="6613706at2759"/>
<gene>
    <name evidence="2" type="ORF">NEZAVI_LOCUS6328</name>
</gene>
<protein>
    <submittedName>
        <fullName evidence="2">Uncharacterized protein</fullName>
    </submittedName>
</protein>